<dbReference type="AlphaFoldDB" id="A0A9W6P046"/>
<dbReference type="InterPro" id="IPR029063">
    <property type="entry name" value="SAM-dependent_MTases_sf"/>
</dbReference>
<dbReference type="Gene3D" id="3.40.50.150">
    <property type="entry name" value="Vaccinia Virus protein VP39"/>
    <property type="match status" value="1"/>
</dbReference>
<sequence length="267" mass="28558">MEWDARWSTPGSPVCAPDWLALREPADAEARALDLVEPLCALEPPLVVRDLGCGSGSMGRWLAPRLPRPQRWYLHDRDPRLLAIAAESVPGEPVQGELAELTDLAGTSLVTCSALLDLLTADEVHRLARSCVEAGAAALFTLSVTGGARLTPAEPLDTALAAAFDDHQRRVVEGRRLLGPDAGAVAVEAFRALGATVTTRSSPWRLGPGHRELTEEWLRGWIAAACEQEPALADDAGPYLRRRLAALAAGELRAEVGHVDLRALPAT</sequence>
<evidence type="ECO:0000313" key="2">
    <source>
        <dbReference type="Proteomes" id="UP001143463"/>
    </source>
</evidence>
<organism evidence="1 2">
    <name type="scientific">Pseudonocardia halophobica</name>
    <dbReference type="NCBI Taxonomy" id="29401"/>
    <lineage>
        <taxon>Bacteria</taxon>
        <taxon>Bacillati</taxon>
        <taxon>Actinomycetota</taxon>
        <taxon>Actinomycetes</taxon>
        <taxon>Pseudonocardiales</taxon>
        <taxon>Pseudonocardiaceae</taxon>
        <taxon>Pseudonocardia</taxon>
    </lineage>
</organism>
<gene>
    <name evidence="1" type="ORF">GCM10017577_64920</name>
</gene>
<dbReference type="Proteomes" id="UP001143463">
    <property type="component" value="Unassembled WGS sequence"/>
</dbReference>
<comment type="caution">
    <text evidence="1">The sequence shown here is derived from an EMBL/GenBank/DDBJ whole genome shotgun (WGS) entry which is preliminary data.</text>
</comment>
<keyword evidence="1" id="KW-0489">Methyltransferase</keyword>
<proteinExistence type="predicted"/>
<dbReference type="GO" id="GO:0008168">
    <property type="term" value="F:methyltransferase activity"/>
    <property type="evidence" value="ECO:0007669"/>
    <property type="project" value="UniProtKB-KW"/>
</dbReference>
<evidence type="ECO:0000313" key="1">
    <source>
        <dbReference type="EMBL" id="GLL15342.1"/>
    </source>
</evidence>
<dbReference type="GO" id="GO:0032259">
    <property type="term" value="P:methylation"/>
    <property type="evidence" value="ECO:0007669"/>
    <property type="project" value="UniProtKB-KW"/>
</dbReference>
<keyword evidence="1" id="KW-0808">Transferase</keyword>
<accession>A0A9W6P046</accession>
<protein>
    <submittedName>
        <fullName evidence="1">Trans-aconitate methyltransferase</fullName>
    </submittedName>
</protein>
<name>A0A9W6P046_9PSEU</name>
<keyword evidence="2" id="KW-1185">Reference proteome</keyword>
<dbReference type="EMBL" id="BSFQ01000045">
    <property type="protein sequence ID" value="GLL15342.1"/>
    <property type="molecule type" value="Genomic_DNA"/>
</dbReference>
<reference evidence="1" key="2">
    <citation type="submission" date="2023-01" db="EMBL/GenBank/DDBJ databases">
        <authorList>
            <person name="Sun Q."/>
            <person name="Evtushenko L."/>
        </authorList>
    </citation>
    <scope>NUCLEOTIDE SEQUENCE</scope>
    <source>
        <strain evidence="1">VKM Ac-1069</strain>
    </source>
</reference>
<reference evidence="1" key="1">
    <citation type="journal article" date="2014" name="Int. J. Syst. Evol. Microbiol.">
        <title>Complete genome sequence of Corynebacterium casei LMG S-19264T (=DSM 44701T), isolated from a smear-ripened cheese.</title>
        <authorList>
            <consortium name="US DOE Joint Genome Institute (JGI-PGF)"/>
            <person name="Walter F."/>
            <person name="Albersmeier A."/>
            <person name="Kalinowski J."/>
            <person name="Ruckert C."/>
        </authorList>
    </citation>
    <scope>NUCLEOTIDE SEQUENCE</scope>
    <source>
        <strain evidence="1">VKM Ac-1069</strain>
    </source>
</reference>
<dbReference type="SUPFAM" id="SSF53335">
    <property type="entry name" value="S-adenosyl-L-methionine-dependent methyltransferases"/>
    <property type="match status" value="1"/>
</dbReference>
<dbReference type="RefSeq" id="WP_051738146.1">
    <property type="nucleotide sequence ID" value="NZ_BAAAUZ010000040.1"/>
</dbReference>